<protein>
    <submittedName>
        <fullName evidence="1">Uncharacterized protein</fullName>
    </submittedName>
</protein>
<evidence type="ECO:0000313" key="1">
    <source>
        <dbReference type="EMBL" id="SVD37230.1"/>
    </source>
</evidence>
<dbReference type="AlphaFoldDB" id="A0A382USP4"/>
<dbReference type="EMBL" id="UINC01146480">
    <property type="protein sequence ID" value="SVD37230.1"/>
    <property type="molecule type" value="Genomic_DNA"/>
</dbReference>
<reference evidence="1" key="1">
    <citation type="submission" date="2018-05" db="EMBL/GenBank/DDBJ databases">
        <authorList>
            <person name="Lanie J.A."/>
            <person name="Ng W.-L."/>
            <person name="Kazmierczak K.M."/>
            <person name="Andrzejewski T.M."/>
            <person name="Davidsen T.M."/>
            <person name="Wayne K.J."/>
            <person name="Tettelin H."/>
            <person name="Glass J.I."/>
            <person name="Rusch D."/>
            <person name="Podicherti R."/>
            <person name="Tsui H.-C.T."/>
            <person name="Winkler M.E."/>
        </authorList>
    </citation>
    <scope>NUCLEOTIDE SEQUENCE</scope>
</reference>
<proteinExistence type="predicted"/>
<sequence>MTGKTPALGMCVNQTVEEPSVPEGINLDRGISQRVSFRLNVKCVM</sequence>
<name>A0A382USP4_9ZZZZ</name>
<organism evidence="1">
    <name type="scientific">marine metagenome</name>
    <dbReference type="NCBI Taxonomy" id="408172"/>
    <lineage>
        <taxon>unclassified sequences</taxon>
        <taxon>metagenomes</taxon>
        <taxon>ecological metagenomes</taxon>
    </lineage>
</organism>
<gene>
    <name evidence="1" type="ORF">METZ01_LOCUS390084</name>
</gene>
<accession>A0A382USP4</accession>